<dbReference type="GO" id="GO:0004519">
    <property type="term" value="F:endonuclease activity"/>
    <property type="evidence" value="ECO:0007669"/>
    <property type="project" value="UniProtKB-KW"/>
</dbReference>
<proteinExistence type="inferred from homology"/>
<keyword evidence="9" id="KW-1185">Reference proteome</keyword>
<dbReference type="Proteomes" id="UP000014216">
    <property type="component" value="Unassembled WGS sequence"/>
</dbReference>
<keyword evidence="6" id="KW-0694">RNA-binding</keyword>
<dbReference type="SUPFAM" id="SSF54786">
    <property type="entry name" value="YcfA/nrd intein domain"/>
    <property type="match status" value="1"/>
</dbReference>
<dbReference type="Gene3D" id="3.30.920.30">
    <property type="entry name" value="Hypothetical protein"/>
    <property type="match status" value="1"/>
</dbReference>
<evidence type="ECO:0000313" key="8">
    <source>
        <dbReference type="EMBL" id="EMS78857.1"/>
    </source>
</evidence>
<comment type="similarity">
    <text evidence="1">Belongs to the HicA mRNA interferase family.</text>
</comment>
<dbReference type="OrthoDB" id="308644at2"/>
<comment type="caution">
    <text evidence="8">The sequence shown here is derived from an EMBL/GenBank/DDBJ whole genome shotgun (WGS) entry which is preliminary data.</text>
</comment>
<dbReference type="InterPro" id="IPR038570">
    <property type="entry name" value="HicA_sf"/>
</dbReference>
<evidence type="ECO:0000256" key="4">
    <source>
        <dbReference type="ARBA" id="ARBA00022759"/>
    </source>
</evidence>
<keyword evidence="4" id="KW-0255">Endonuclease</keyword>
<evidence type="ECO:0000313" key="9">
    <source>
        <dbReference type="Proteomes" id="UP000014216"/>
    </source>
</evidence>
<evidence type="ECO:0000256" key="7">
    <source>
        <dbReference type="ARBA" id="ARBA00023016"/>
    </source>
</evidence>
<dbReference type="EMBL" id="APJX01000006">
    <property type="protein sequence ID" value="EMS78857.1"/>
    <property type="molecule type" value="Genomic_DNA"/>
</dbReference>
<evidence type="ECO:0000256" key="1">
    <source>
        <dbReference type="ARBA" id="ARBA00006620"/>
    </source>
</evidence>
<dbReference type="GO" id="GO:0003729">
    <property type="term" value="F:mRNA binding"/>
    <property type="evidence" value="ECO:0007669"/>
    <property type="project" value="InterPro"/>
</dbReference>
<gene>
    <name evidence="8" type="ORF">Dpo_6c00560</name>
</gene>
<accession>S0G3P2</accession>
<evidence type="ECO:0000256" key="5">
    <source>
        <dbReference type="ARBA" id="ARBA00022801"/>
    </source>
</evidence>
<evidence type="ECO:0008006" key="10">
    <source>
        <dbReference type="Google" id="ProtNLM"/>
    </source>
</evidence>
<keyword evidence="3" id="KW-0540">Nuclease</keyword>
<reference evidence="8 9" key="1">
    <citation type="journal article" date="2013" name="Genome Announc.">
        <title>Draft Genome Sequence of Desulfotignum phosphitoxidans DSM 13687 Strain FiPS-3.</title>
        <authorList>
            <person name="Poehlein A."/>
            <person name="Daniel R."/>
            <person name="Simeonova D.D."/>
        </authorList>
    </citation>
    <scope>NUCLEOTIDE SEQUENCE [LARGE SCALE GENOMIC DNA]</scope>
    <source>
        <strain evidence="8 9">DSM 13687</strain>
    </source>
</reference>
<dbReference type="RefSeq" id="WP_006966654.1">
    <property type="nucleotide sequence ID" value="NZ_APJX01000006.1"/>
</dbReference>
<evidence type="ECO:0000256" key="3">
    <source>
        <dbReference type="ARBA" id="ARBA00022722"/>
    </source>
</evidence>
<protein>
    <recommendedName>
        <fullName evidence="10">Type II toxin-antitoxin system HicA family toxin</fullName>
    </recommendedName>
</protein>
<dbReference type="AlphaFoldDB" id="S0G3P2"/>
<sequence length="88" mass="10471">MTEKKIKLYKKLNESSTNAKFHEICNLAEEVGFEFRNQSGSHKIYKHPVYKKMMNFQPDKRDNSKAKKYQVSQLITFIDDNNLIKENK</sequence>
<dbReference type="InterPro" id="IPR012933">
    <property type="entry name" value="HicA_mRNA_interferase"/>
</dbReference>
<dbReference type="Pfam" id="PF07927">
    <property type="entry name" value="HicA_toxin"/>
    <property type="match status" value="1"/>
</dbReference>
<keyword evidence="7" id="KW-0346">Stress response</keyword>
<evidence type="ECO:0000256" key="2">
    <source>
        <dbReference type="ARBA" id="ARBA00022649"/>
    </source>
</evidence>
<evidence type="ECO:0000256" key="6">
    <source>
        <dbReference type="ARBA" id="ARBA00022884"/>
    </source>
</evidence>
<name>S0G3P2_9BACT</name>
<dbReference type="GO" id="GO:0016787">
    <property type="term" value="F:hydrolase activity"/>
    <property type="evidence" value="ECO:0007669"/>
    <property type="project" value="UniProtKB-KW"/>
</dbReference>
<organism evidence="8 9">
    <name type="scientific">Desulfotignum phosphitoxidans DSM 13687</name>
    <dbReference type="NCBI Taxonomy" id="1286635"/>
    <lineage>
        <taxon>Bacteria</taxon>
        <taxon>Pseudomonadati</taxon>
        <taxon>Thermodesulfobacteriota</taxon>
        <taxon>Desulfobacteria</taxon>
        <taxon>Desulfobacterales</taxon>
        <taxon>Desulfobacteraceae</taxon>
        <taxon>Desulfotignum</taxon>
    </lineage>
</organism>
<keyword evidence="2" id="KW-1277">Toxin-antitoxin system</keyword>
<keyword evidence="5" id="KW-0378">Hydrolase</keyword>